<evidence type="ECO:0000256" key="1">
    <source>
        <dbReference type="ARBA" id="ARBA00005898"/>
    </source>
</evidence>
<dbReference type="EMBL" id="LCAU01000009">
    <property type="protein sequence ID" value="KKR97755.1"/>
    <property type="molecule type" value="Genomic_DNA"/>
</dbReference>
<dbReference type="GO" id="GO:0071555">
    <property type="term" value="P:cell wall organization"/>
    <property type="evidence" value="ECO:0007669"/>
    <property type="project" value="UniProtKB-KW"/>
</dbReference>
<dbReference type="GO" id="GO:0009252">
    <property type="term" value="P:peptidoglycan biosynthetic process"/>
    <property type="evidence" value="ECO:0007669"/>
    <property type="project" value="UniProtKB-UniPathway"/>
</dbReference>
<dbReference type="GO" id="GO:0005524">
    <property type="term" value="F:ATP binding"/>
    <property type="evidence" value="ECO:0007669"/>
    <property type="project" value="InterPro"/>
</dbReference>
<dbReference type="NCBIfam" id="TIGR01085">
    <property type="entry name" value="murE"/>
    <property type="match status" value="1"/>
</dbReference>
<organism evidence="5 6">
    <name type="scientific">Candidatus Uhrbacteria bacterium GW2011_GWF2_41_16</name>
    <dbReference type="NCBI Taxonomy" id="1618997"/>
    <lineage>
        <taxon>Bacteria</taxon>
        <taxon>Candidatus Uhriibacteriota</taxon>
    </lineage>
</organism>
<sequence>MKSFKSLFKYIFPESLLLQYHHFEALVTAFAYGFPSRKLVIIGVTGTKGKTTTANFIWTCLQAGGYKTGLIGTANIRIGENESLNPYHMTMPGPRVIQKFLAQMVKEGCTHVIVETTSEGIKQWRHAGIWYDVAVFTNLTPEHLQAHGGSFNAYREAKGMLFKSLMQHPAKIFLGKKVDRAILVNNDSSEKTYFFAFPADKKMTFGKKEHADWMAKNIQATETETSFDINEETYLLKILGEFNVVNALPAIAIASQFSIPPEKIRQGLRELTLIPGRMEKIDEGQPYTVLVDYAHEKESMTAVLNTAKTIVPPGAHILVLLGAEGGGRDKVKRPIMGTIAAEKADVVIVSNVDPYEDDPQEILEDIAIAAEMGGKIRDKNLFVIADRREGIQKALLEAKEHDIVLITGKGAEQSIVIDGIRSPWDDRDVVREELKKLKK</sequence>
<dbReference type="GO" id="GO:0016881">
    <property type="term" value="F:acid-amino acid ligase activity"/>
    <property type="evidence" value="ECO:0007669"/>
    <property type="project" value="InterPro"/>
</dbReference>
<comment type="caution">
    <text evidence="5">The sequence shown here is derived from an EMBL/GenBank/DDBJ whole genome shotgun (WGS) entry which is preliminary data.</text>
</comment>
<dbReference type="InterPro" id="IPR036615">
    <property type="entry name" value="Mur_ligase_C_dom_sf"/>
</dbReference>
<evidence type="ECO:0000313" key="5">
    <source>
        <dbReference type="EMBL" id="KKR97755.1"/>
    </source>
</evidence>
<evidence type="ECO:0000259" key="3">
    <source>
        <dbReference type="Pfam" id="PF02875"/>
    </source>
</evidence>
<dbReference type="SUPFAM" id="SSF53244">
    <property type="entry name" value="MurD-like peptide ligases, peptide-binding domain"/>
    <property type="match status" value="1"/>
</dbReference>
<dbReference type="InterPro" id="IPR013221">
    <property type="entry name" value="Mur_ligase_cen"/>
</dbReference>
<protein>
    <submittedName>
        <fullName evidence="5">UDP-N-acetylmuramyl-tripeptide synthetase</fullName>
    </submittedName>
</protein>
<evidence type="ECO:0000256" key="2">
    <source>
        <dbReference type="RuleBase" id="RU004135"/>
    </source>
</evidence>
<keyword evidence="2" id="KW-0132">Cell division</keyword>
<comment type="similarity">
    <text evidence="1">Belongs to the MurCDEF family. MurE subfamily.</text>
</comment>
<proteinExistence type="inferred from homology"/>
<comment type="pathway">
    <text evidence="2">Cell wall biogenesis; peptidoglycan biosynthesis.</text>
</comment>
<keyword evidence="2" id="KW-0131">Cell cycle</keyword>
<keyword evidence="2" id="KW-0961">Cell wall biogenesis/degradation</keyword>
<keyword evidence="2" id="KW-0573">Peptidoglycan synthesis</keyword>
<name>A0A0G0XLT8_9BACT</name>
<reference evidence="5 6" key="1">
    <citation type="journal article" date="2015" name="Nature">
        <title>rRNA introns, odd ribosomes, and small enigmatic genomes across a large radiation of phyla.</title>
        <authorList>
            <person name="Brown C.T."/>
            <person name="Hug L.A."/>
            <person name="Thomas B.C."/>
            <person name="Sharon I."/>
            <person name="Castelle C.J."/>
            <person name="Singh A."/>
            <person name="Wilkins M.J."/>
            <person name="Williams K.H."/>
            <person name="Banfield J.F."/>
        </authorList>
    </citation>
    <scope>NUCLEOTIDE SEQUENCE [LARGE SCALE GENOMIC DNA]</scope>
</reference>
<dbReference type="GO" id="GO:0051301">
    <property type="term" value="P:cell division"/>
    <property type="evidence" value="ECO:0007669"/>
    <property type="project" value="UniProtKB-KW"/>
</dbReference>
<dbReference type="PANTHER" id="PTHR23135:SF4">
    <property type="entry name" value="UDP-N-ACETYLMURAMOYL-L-ALANYL-D-GLUTAMATE--2,6-DIAMINOPIMELATE LIGASE MURE HOMOLOG, CHLOROPLASTIC"/>
    <property type="match status" value="1"/>
</dbReference>
<dbReference type="Pfam" id="PF08245">
    <property type="entry name" value="Mur_ligase_M"/>
    <property type="match status" value="1"/>
</dbReference>
<dbReference type="InterPro" id="IPR036565">
    <property type="entry name" value="Mur-like_cat_sf"/>
</dbReference>
<dbReference type="Gene3D" id="3.40.1190.10">
    <property type="entry name" value="Mur-like, catalytic domain"/>
    <property type="match status" value="1"/>
</dbReference>
<dbReference type="Gene3D" id="3.90.190.20">
    <property type="entry name" value="Mur ligase, C-terminal domain"/>
    <property type="match status" value="1"/>
</dbReference>
<dbReference type="InterPro" id="IPR005761">
    <property type="entry name" value="UDP-N-AcMur-Glu-dNH2Pim_ligase"/>
</dbReference>
<gene>
    <name evidence="5" type="ORF">UU48_C0009G0027</name>
</gene>
<evidence type="ECO:0000259" key="4">
    <source>
        <dbReference type="Pfam" id="PF08245"/>
    </source>
</evidence>
<dbReference type="UniPathway" id="UPA00219"/>
<evidence type="ECO:0000313" key="6">
    <source>
        <dbReference type="Proteomes" id="UP000034746"/>
    </source>
</evidence>
<keyword evidence="2" id="KW-0133">Cell shape</keyword>
<comment type="subcellular location">
    <subcellularLocation>
        <location evidence="2">Cytoplasm</location>
    </subcellularLocation>
</comment>
<feature type="domain" description="Mur ligase central" evidence="4">
    <location>
        <begin position="44"/>
        <end position="254"/>
    </location>
</feature>
<dbReference type="SUPFAM" id="SSF53623">
    <property type="entry name" value="MurD-like peptide ligases, catalytic domain"/>
    <property type="match status" value="1"/>
</dbReference>
<feature type="domain" description="Mur ligase C-terminal" evidence="3">
    <location>
        <begin position="276"/>
        <end position="410"/>
    </location>
</feature>
<dbReference type="AlphaFoldDB" id="A0A0G0XLT8"/>
<dbReference type="GO" id="GO:0005737">
    <property type="term" value="C:cytoplasm"/>
    <property type="evidence" value="ECO:0007669"/>
    <property type="project" value="UniProtKB-SubCell"/>
</dbReference>
<accession>A0A0G0XLT8</accession>
<dbReference type="Proteomes" id="UP000034746">
    <property type="component" value="Unassembled WGS sequence"/>
</dbReference>
<dbReference type="Pfam" id="PF02875">
    <property type="entry name" value="Mur_ligase_C"/>
    <property type="match status" value="1"/>
</dbReference>
<dbReference type="PANTHER" id="PTHR23135">
    <property type="entry name" value="MUR LIGASE FAMILY MEMBER"/>
    <property type="match status" value="1"/>
</dbReference>
<dbReference type="GO" id="GO:0008360">
    <property type="term" value="P:regulation of cell shape"/>
    <property type="evidence" value="ECO:0007669"/>
    <property type="project" value="UniProtKB-KW"/>
</dbReference>
<dbReference type="InterPro" id="IPR004101">
    <property type="entry name" value="Mur_ligase_C"/>
</dbReference>